<reference evidence="1" key="1">
    <citation type="submission" date="2020-05" db="EMBL/GenBank/DDBJ databases">
        <authorList>
            <person name="Chiriac C."/>
            <person name="Salcher M."/>
            <person name="Ghai R."/>
            <person name="Kavagutti S V."/>
        </authorList>
    </citation>
    <scope>NUCLEOTIDE SEQUENCE</scope>
</reference>
<evidence type="ECO:0000313" key="1">
    <source>
        <dbReference type="EMBL" id="CAB5041594.1"/>
    </source>
</evidence>
<dbReference type="AlphaFoldDB" id="A0A6J7SJM5"/>
<dbReference type="EMBL" id="CAFBPW010000337">
    <property type="protein sequence ID" value="CAB5041594.1"/>
    <property type="molecule type" value="Genomic_DNA"/>
</dbReference>
<name>A0A6J7SJM5_9ZZZZ</name>
<protein>
    <submittedName>
        <fullName evidence="1">Unannotated protein</fullName>
    </submittedName>
</protein>
<organism evidence="1">
    <name type="scientific">freshwater metagenome</name>
    <dbReference type="NCBI Taxonomy" id="449393"/>
    <lineage>
        <taxon>unclassified sequences</taxon>
        <taxon>metagenomes</taxon>
        <taxon>ecological metagenomes</taxon>
    </lineage>
</organism>
<proteinExistence type="predicted"/>
<sequence>MRTLQVALHSFRAEFPLVKRKLVPRLEANDFVVFDLEFDSALLPTEATVCLHHPVGHDPAVPSTWGLFIQMWPITRDEFLFRNRYA</sequence>
<accession>A0A6J7SJM5</accession>
<gene>
    <name evidence="1" type="ORF">UFOPK4173_01993</name>
</gene>